<dbReference type="PANTHER" id="PTHR33332">
    <property type="entry name" value="REVERSE TRANSCRIPTASE DOMAIN-CONTAINING PROTEIN"/>
    <property type="match status" value="1"/>
</dbReference>
<dbReference type="AlphaFoldDB" id="A0A3M0KYX9"/>
<dbReference type="Proteomes" id="UP000269221">
    <property type="component" value="Unassembled WGS sequence"/>
</dbReference>
<evidence type="ECO:0000313" key="1">
    <source>
        <dbReference type="EMBL" id="RMC12337.1"/>
    </source>
</evidence>
<gene>
    <name evidence="1" type="ORF">DUI87_09851</name>
</gene>
<comment type="caution">
    <text evidence="1">The sequence shown here is derived from an EMBL/GenBank/DDBJ whole genome shotgun (WGS) entry which is preliminary data.</text>
</comment>
<name>A0A3M0KYX9_HIRRU</name>
<organism evidence="1 2">
    <name type="scientific">Hirundo rustica rustica</name>
    <dbReference type="NCBI Taxonomy" id="333673"/>
    <lineage>
        <taxon>Eukaryota</taxon>
        <taxon>Metazoa</taxon>
        <taxon>Chordata</taxon>
        <taxon>Craniata</taxon>
        <taxon>Vertebrata</taxon>
        <taxon>Euteleostomi</taxon>
        <taxon>Archelosauria</taxon>
        <taxon>Archosauria</taxon>
        <taxon>Dinosauria</taxon>
        <taxon>Saurischia</taxon>
        <taxon>Theropoda</taxon>
        <taxon>Coelurosauria</taxon>
        <taxon>Aves</taxon>
        <taxon>Neognathae</taxon>
        <taxon>Neoaves</taxon>
        <taxon>Telluraves</taxon>
        <taxon>Australaves</taxon>
        <taxon>Passeriformes</taxon>
        <taxon>Sylvioidea</taxon>
        <taxon>Hirundinidae</taxon>
        <taxon>Hirundo</taxon>
    </lineage>
</organism>
<evidence type="ECO:0000313" key="2">
    <source>
        <dbReference type="Proteomes" id="UP000269221"/>
    </source>
</evidence>
<reference evidence="1 2" key="1">
    <citation type="submission" date="2018-07" db="EMBL/GenBank/DDBJ databases">
        <title>A high quality draft genome assembly of the barn swallow (H. rustica rustica).</title>
        <authorList>
            <person name="Formenti G."/>
            <person name="Chiara M."/>
            <person name="Poveda L."/>
            <person name="Francoijs K.-J."/>
            <person name="Bonisoli-Alquati A."/>
            <person name="Canova L."/>
            <person name="Gianfranceschi L."/>
            <person name="Horner D.S."/>
            <person name="Saino N."/>
        </authorList>
    </citation>
    <scope>NUCLEOTIDE SEQUENCE [LARGE SCALE GENOMIC DNA]</scope>
    <source>
        <strain evidence="1">Chelidonia</strain>
        <tissue evidence="1">Blood</tissue>
    </source>
</reference>
<proteinExistence type="predicted"/>
<dbReference type="EMBL" id="QRBI01000106">
    <property type="protein sequence ID" value="RMC12337.1"/>
    <property type="molecule type" value="Genomic_DNA"/>
</dbReference>
<accession>A0A3M0KYX9</accession>
<dbReference type="STRING" id="333673.A0A3M0KYX9"/>
<sequence>MERWAEKNCLEFCKGKCRVLHLWRTNPVHLYRLGAGLLGSSSVEKDLGVWLDSKLSLSQQCVLVAKKTNGIQGCIGKTVASRSREPHQCQYLKGECEEDGPGSSRVVPINRTRGNGQKLMHRKFHWRMKEKFFICRITLLADEGGATDVICLDLYLVFGTVLNDILAPKLERHALDRWITQWIRN</sequence>
<protein>
    <submittedName>
        <fullName evidence="1">Uncharacterized protein</fullName>
    </submittedName>
</protein>
<keyword evidence="2" id="KW-1185">Reference proteome</keyword>